<dbReference type="Pfam" id="PF00015">
    <property type="entry name" value="MCPsignal"/>
    <property type="match status" value="1"/>
</dbReference>
<evidence type="ECO:0000256" key="1">
    <source>
        <dbReference type="ARBA" id="ARBA00023224"/>
    </source>
</evidence>
<feature type="domain" description="Methyl-accepting transducer" evidence="5">
    <location>
        <begin position="77"/>
        <end position="273"/>
    </location>
</feature>
<proteinExistence type="inferred from homology"/>
<organism evidence="6 7">
    <name type="scientific">Sulfuricurvum kujiense</name>
    <dbReference type="NCBI Taxonomy" id="148813"/>
    <lineage>
        <taxon>Bacteria</taxon>
        <taxon>Pseudomonadati</taxon>
        <taxon>Campylobacterota</taxon>
        <taxon>Epsilonproteobacteria</taxon>
        <taxon>Campylobacterales</taxon>
        <taxon>Sulfurimonadaceae</taxon>
        <taxon>Sulfuricurvum</taxon>
    </lineage>
</organism>
<gene>
    <name evidence="6" type="ORF">CFH83_04925</name>
</gene>
<dbReference type="GO" id="GO:0006935">
    <property type="term" value="P:chemotaxis"/>
    <property type="evidence" value="ECO:0007669"/>
    <property type="project" value="InterPro"/>
</dbReference>
<comment type="similarity">
    <text evidence="2">Belongs to the methyl-accepting chemotaxis (MCP) protein family.</text>
</comment>
<evidence type="ECO:0000256" key="2">
    <source>
        <dbReference type="ARBA" id="ARBA00029447"/>
    </source>
</evidence>
<name>A0A2D3WPL5_9BACT</name>
<dbReference type="InterPro" id="IPR025991">
    <property type="entry name" value="Chemoreceptor_zinc-bind_dom"/>
</dbReference>
<evidence type="ECO:0000313" key="6">
    <source>
        <dbReference type="EMBL" id="DAB38633.1"/>
    </source>
</evidence>
<dbReference type="InterPro" id="IPR004089">
    <property type="entry name" value="MCPsignal_dom"/>
</dbReference>
<dbReference type="Gene3D" id="1.20.120.30">
    <property type="entry name" value="Aspartate receptor, ligand-binding domain"/>
    <property type="match status" value="1"/>
</dbReference>
<evidence type="ECO:0000256" key="3">
    <source>
        <dbReference type="PROSITE-ProRule" id="PRU00284"/>
    </source>
</evidence>
<dbReference type="Gene3D" id="6.10.250.3200">
    <property type="match status" value="1"/>
</dbReference>
<protein>
    <submittedName>
        <fullName evidence="6">Chemotaxis protein</fullName>
    </submittedName>
</protein>
<dbReference type="Pfam" id="PF13682">
    <property type="entry name" value="CZB"/>
    <property type="match status" value="1"/>
</dbReference>
<dbReference type="PANTHER" id="PTHR32089:SF112">
    <property type="entry name" value="LYSOZYME-LIKE PROTEIN-RELATED"/>
    <property type="match status" value="1"/>
</dbReference>
<evidence type="ECO:0000256" key="4">
    <source>
        <dbReference type="SAM" id="Coils"/>
    </source>
</evidence>
<dbReference type="EMBL" id="DLUI01000071">
    <property type="protein sequence ID" value="DAB38633.1"/>
    <property type="molecule type" value="Genomic_DNA"/>
</dbReference>
<dbReference type="SMART" id="SM00283">
    <property type="entry name" value="MA"/>
    <property type="match status" value="1"/>
</dbReference>
<feature type="coiled-coil region" evidence="4">
    <location>
        <begin position="7"/>
        <end position="48"/>
    </location>
</feature>
<dbReference type="AlphaFoldDB" id="A0A2D3WPL5"/>
<keyword evidence="4" id="KW-0175">Coiled coil</keyword>
<evidence type="ECO:0000313" key="7">
    <source>
        <dbReference type="Proteomes" id="UP000228859"/>
    </source>
</evidence>
<dbReference type="GO" id="GO:0016020">
    <property type="term" value="C:membrane"/>
    <property type="evidence" value="ECO:0007669"/>
    <property type="project" value="InterPro"/>
</dbReference>
<accession>A0A2D3WPL5</accession>
<dbReference type="GO" id="GO:0004888">
    <property type="term" value="F:transmembrane signaling receptor activity"/>
    <property type="evidence" value="ECO:0007669"/>
    <property type="project" value="InterPro"/>
</dbReference>
<comment type="caution">
    <text evidence="6">The sequence shown here is derived from an EMBL/GenBank/DDBJ whole genome shotgun (WGS) entry which is preliminary data.</text>
</comment>
<dbReference type="InterPro" id="IPR004090">
    <property type="entry name" value="Chemotax_Me-accpt_rcpt"/>
</dbReference>
<sequence>MGWFSDDTQLREELSSLQKENSALREQNQELSHKLHECETKIAEEQERHRCGNASAVMTYQNEQLKKNLIDVQGNMASSVSSSKEHIAQSTELLENIVELGHKASGISHTLEGLNSLALESMETVKALSERAQDVASILVLIKDISDQTNLLALNAAIEAARAGEHGRGFAVVADEVRKLADRTDKAISEINISLQSMKQDVTTIGDKFEQVQESIEESNESIGSFNANMDHNAQMMRETFMSTEHTAERIFMSLAKLDHIIWKVNTYLSAITKKEQFNFVDHHNCRLGKWYYEGEGSDFFKHTPSYSSLESPHSVVHNSTHKIFDLMKSEDVGSERFVKVFEEMEHASDGVFATLDRMLQEKN</sequence>
<dbReference type="SUPFAM" id="SSF58104">
    <property type="entry name" value="Methyl-accepting chemotaxis protein (MCP) signaling domain"/>
    <property type="match status" value="1"/>
</dbReference>
<dbReference type="PANTHER" id="PTHR32089">
    <property type="entry name" value="METHYL-ACCEPTING CHEMOTAXIS PROTEIN MCPB"/>
    <property type="match status" value="1"/>
</dbReference>
<dbReference type="Proteomes" id="UP000228859">
    <property type="component" value="Unassembled WGS sequence"/>
</dbReference>
<dbReference type="PRINTS" id="PR00260">
    <property type="entry name" value="CHEMTRNSDUCR"/>
</dbReference>
<dbReference type="GO" id="GO:0007165">
    <property type="term" value="P:signal transduction"/>
    <property type="evidence" value="ECO:0007669"/>
    <property type="project" value="UniProtKB-KW"/>
</dbReference>
<keyword evidence="1 3" id="KW-0807">Transducer</keyword>
<evidence type="ECO:0000259" key="5">
    <source>
        <dbReference type="PROSITE" id="PS50111"/>
    </source>
</evidence>
<dbReference type="PROSITE" id="PS50111">
    <property type="entry name" value="CHEMOTAXIS_TRANSDUC_2"/>
    <property type="match status" value="1"/>
</dbReference>
<reference evidence="6 7" key="1">
    <citation type="journal article" date="2017" name="Front. Microbiol.">
        <title>Comparative Genomic Analysis of the Class Epsilonproteobacteria and Proposed Reclassification to Epsilonbacteraeota (phyl. nov.).</title>
        <authorList>
            <person name="Waite D.W."/>
            <person name="Vanwonterghem I."/>
            <person name="Rinke C."/>
            <person name="Parks D.H."/>
            <person name="Zhang Y."/>
            <person name="Takai K."/>
            <person name="Sievert S.M."/>
            <person name="Simon J."/>
            <person name="Campbell B.J."/>
            <person name="Hanson T.E."/>
            <person name="Woyke T."/>
            <person name="Klotz M.G."/>
            <person name="Hugenholtz P."/>
        </authorList>
    </citation>
    <scope>NUCLEOTIDE SEQUENCE [LARGE SCALE GENOMIC DNA]</scope>
    <source>
        <strain evidence="6">UBA12443</strain>
    </source>
</reference>